<dbReference type="PROSITE" id="PS50110">
    <property type="entry name" value="RESPONSE_REGULATORY"/>
    <property type="match status" value="1"/>
</dbReference>
<accession>A0ABM8HQK7</accession>
<feature type="active site" evidence="5 6">
    <location>
        <position position="167"/>
    </location>
</feature>
<comment type="PTM">
    <text evidence="5">Phosphorylated by CheA. Phosphorylation of the N-terminal regulatory domain activates the methylesterase activity.</text>
</comment>
<dbReference type="PIRSF" id="PIRSF000876">
    <property type="entry name" value="RR_chemtxs_CheB"/>
    <property type="match status" value="1"/>
</dbReference>
<comment type="function">
    <text evidence="5">Involved in chemotaxis. Part of a chemotaxis signal transduction system that modulates chemotaxis in response to various stimuli. Catalyzes the demethylation of specific methylglutamate residues introduced into the chemoreceptors (methyl-accepting chemotaxis proteins or MCP) by CheR. Also mediates the irreversible deamidation of specific glutamine residues to glutamic acid.</text>
</comment>
<evidence type="ECO:0000259" key="9">
    <source>
        <dbReference type="PROSITE" id="PS50122"/>
    </source>
</evidence>
<keyword evidence="5 7" id="KW-0597">Phosphoprotein</keyword>
<dbReference type="InterPro" id="IPR000673">
    <property type="entry name" value="Sig_transdc_resp-reg_Me-estase"/>
</dbReference>
<dbReference type="Proteomes" id="UP001319827">
    <property type="component" value="Chromosome"/>
</dbReference>
<dbReference type="InterPro" id="IPR008248">
    <property type="entry name" value="CheB-like"/>
</dbReference>
<dbReference type="EC" id="3.5.1.44" evidence="5"/>
<dbReference type="Pfam" id="PF01339">
    <property type="entry name" value="CheB_methylest"/>
    <property type="match status" value="1"/>
</dbReference>
<comment type="similarity">
    <text evidence="5">Belongs to the CheB family.</text>
</comment>
<evidence type="ECO:0000256" key="2">
    <source>
        <dbReference type="ARBA" id="ARBA00022500"/>
    </source>
</evidence>
<dbReference type="CDD" id="cd17541">
    <property type="entry name" value="REC_CheB-like"/>
    <property type="match status" value="1"/>
</dbReference>
<dbReference type="NCBIfam" id="NF001965">
    <property type="entry name" value="PRK00742.1"/>
    <property type="match status" value="1"/>
</dbReference>
<dbReference type="SUPFAM" id="SSF52172">
    <property type="entry name" value="CheY-like"/>
    <property type="match status" value="1"/>
</dbReference>
<dbReference type="SMART" id="SM00448">
    <property type="entry name" value="REC"/>
    <property type="match status" value="1"/>
</dbReference>
<dbReference type="InterPro" id="IPR035909">
    <property type="entry name" value="CheB_C"/>
</dbReference>
<dbReference type="Gene3D" id="3.40.50.180">
    <property type="entry name" value="Methylesterase CheB, C-terminal domain"/>
    <property type="match status" value="1"/>
</dbReference>
<dbReference type="EC" id="3.1.1.61" evidence="5"/>
<evidence type="ECO:0000313" key="11">
    <source>
        <dbReference type="Proteomes" id="UP001319827"/>
    </source>
</evidence>
<evidence type="ECO:0000256" key="6">
    <source>
        <dbReference type="PROSITE-ProRule" id="PRU00050"/>
    </source>
</evidence>
<evidence type="ECO:0000256" key="1">
    <source>
        <dbReference type="ARBA" id="ARBA00022490"/>
    </source>
</evidence>
<comment type="catalytic activity">
    <reaction evidence="5">
        <text>L-glutaminyl-[protein] + H2O = L-glutamyl-[protein] + NH4(+)</text>
        <dbReference type="Rhea" id="RHEA:16441"/>
        <dbReference type="Rhea" id="RHEA-COMP:10207"/>
        <dbReference type="Rhea" id="RHEA-COMP:10208"/>
        <dbReference type="ChEBI" id="CHEBI:15377"/>
        <dbReference type="ChEBI" id="CHEBI:28938"/>
        <dbReference type="ChEBI" id="CHEBI:29973"/>
        <dbReference type="ChEBI" id="CHEBI:30011"/>
        <dbReference type="EC" id="3.5.1.44"/>
    </reaction>
</comment>
<feature type="modified residue" description="4-aspartylphosphate" evidence="5 7">
    <location>
        <position position="54"/>
    </location>
</feature>
<feature type="active site" evidence="5 6">
    <location>
        <position position="194"/>
    </location>
</feature>
<dbReference type="RefSeq" id="WP_221250602.1">
    <property type="nucleotide sequence ID" value="NZ_AP024355.1"/>
</dbReference>
<dbReference type="PROSITE" id="PS50122">
    <property type="entry name" value="CHEB"/>
    <property type="match status" value="1"/>
</dbReference>
<name>A0ABM8HQK7_9BACT</name>
<dbReference type="InterPro" id="IPR001789">
    <property type="entry name" value="Sig_transdc_resp-reg_receiver"/>
</dbReference>
<keyword evidence="3 5" id="KW-0378">Hydrolase</keyword>
<protein>
    <recommendedName>
        <fullName evidence="5">Protein-glutamate methylesterase/protein-glutamine glutaminase</fullName>
        <ecNumber evidence="5">3.1.1.61</ecNumber>
        <ecNumber evidence="5">3.5.1.44</ecNumber>
    </recommendedName>
</protein>
<dbReference type="Gene3D" id="3.40.50.2300">
    <property type="match status" value="1"/>
</dbReference>
<comment type="domain">
    <text evidence="5">Contains a C-terminal catalytic domain, and an N-terminal region which modulates catalytic activity.</text>
</comment>
<comment type="catalytic activity">
    <reaction evidence="4 5">
        <text>[protein]-L-glutamate 5-O-methyl ester + H2O = L-glutamyl-[protein] + methanol + H(+)</text>
        <dbReference type="Rhea" id="RHEA:23236"/>
        <dbReference type="Rhea" id="RHEA-COMP:10208"/>
        <dbReference type="Rhea" id="RHEA-COMP:10311"/>
        <dbReference type="ChEBI" id="CHEBI:15377"/>
        <dbReference type="ChEBI" id="CHEBI:15378"/>
        <dbReference type="ChEBI" id="CHEBI:17790"/>
        <dbReference type="ChEBI" id="CHEBI:29973"/>
        <dbReference type="ChEBI" id="CHEBI:82795"/>
        <dbReference type="EC" id="3.1.1.61"/>
    </reaction>
</comment>
<feature type="domain" description="Response regulatory" evidence="8">
    <location>
        <begin position="3"/>
        <end position="121"/>
    </location>
</feature>
<evidence type="ECO:0000313" key="10">
    <source>
        <dbReference type="EMBL" id="BCR03124.1"/>
    </source>
</evidence>
<keyword evidence="11" id="KW-1185">Reference proteome</keyword>
<reference evidence="10 11" key="1">
    <citation type="journal article" date="2016" name="C (Basel)">
        <title>Selective Growth of and Electricity Production by Marine Exoelectrogenic Bacteria in Self-Aggregated Hydrogel of Microbially Reduced Graphene Oxide.</title>
        <authorList>
            <person name="Yoshida N."/>
            <person name="Goto Y."/>
            <person name="Miyata Y."/>
        </authorList>
    </citation>
    <scope>NUCLEOTIDE SEQUENCE [LARGE SCALE GENOMIC DNA]</scope>
    <source>
        <strain evidence="10 11">NIT-T3</strain>
    </source>
</reference>
<evidence type="ECO:0000256" key="5">
    <source>
        <dbReference type="HAMAP-Rule" id="MF_00099"/>
    </source>
</evidence>
<sequence length="346" mass="36907">MIKVLIVEDSPTVQVLLKHILDSDPGIEVIGVAGDGVEALKALQNRRADLVTMDINMPNMNGLEATRRLMETCPTPVLIVTGSNDPKEVERSFDLLEVGAQAITGRPPGPGNPNFEAAAAQFLHLVKTLAELRVVRRWPRKHQPEARQALPNPASPGKVDLVAIGASTGGPAVLKTILSRLPAGFPAPLVVVQHISEGFLDGFVEWLNHSSRVPVQIARHGEDLLPGRAYVAPENRHLVVAPGGKAHLLGGPLENAQCPSISWLFRSVAETYRDNSVGILLTGMGSDGAEGLLMMRDAGALTIAQDEESSVVYGMPKAAAAIQAARYRLSPQAIAGMLTDLLARSR</sequence>
<organism evidence="10 11">
    <name type="scientific">Desulfuromonas versatilis</name>
    <dbReference type="NCBI Taxonomy" id="2802975"/>
    <lineage>
        <taxon>Bacteria</taxon>
        <taxon>Pseudomonadati</taxon>
        <taxon>Thermodesulfobacteriota</taxon>
        <taxon>Desulfuromonadia</taxon>
        <taxon>Desulfuromonadales</taxon>
        <taxon>Desulfuromonadaceae</taxon>
        <taxon>Desulfuromonas</taxon>
    </lineage>
</organism>
<feature type="active site" evidence="5 6">
    <location>
        <position position="287"/>
    </location>
</feature>
<evidence type="ECO:0000256" key="7">
    <source>
        <dbReference type="PROSITE-ProRule" id="PRU00169"/>
    </source>
</evidence>
<keyword evidence="1 5" id="KW-0963">Cytoplasm</keyword>
<dbReference type="CDD" id="cd16432">
    <property type="entry name" value="CheB_Rec"/>
    <property type="match status" value="1"/>
</dbReference>
<dbReference type="Pfam" id="PF00072">
    <property type="entry name" value="Response_reg"/>
    <property type="match status" value="1"/>
</dbReference>
<dbReference type="SUPFAM" id="SSF52738">
    <property type="entry name" value="Methylesterase CheB, C-terminal domain"/>
    <property type="match status" value="1"/>
</dbReference>
<proteinExistence type="inferred from homology"/>
<dbReference type="PANTHER" id="PTHR42872:SF6">
    <property type="entry name" value="PROTEIN-GLUTAMATE METHYLESTERASE_PROTEIN-GLUTAMINE GLUTAMINASE"/>
    <property type="match status" value="1"/>
</dbReference>
<keyword evidence="2 5" id="KW-0145">Chemotaxis</keyword>
<comment type="subcellular location">
    <subcellularLocation>
        <location evidence="5">Cytoplasm</location>
    </subcellularLocation>
</comment>
<gene>
    <name evidence="10" type="primary">cheB_1</name>
    <name evidence="5" type="synonym">cheB</name>
    <name evidence="10" type="ORF">DESUT3_01930</name>
</gene>
<evidence type="ECO:0000256" key="4">
    <source>
        <dbReference type="ARBA" id="ARBA00048267"/>
    </source>
</evidence>
<dbReference type="EMBL" id="AP024355">
    <property type="protein sequence ID" value="BCR03124.1"/>
    <property type="molecule type" value="Genomic_DNA"/>
</dbReference>
<dbReference type="NCBIfam" id="NF009206">
    <property type="entry name" value="PRK12555.1"/>
    <property type="match status" value="1"/>
</dbReference>
<dbReference type="PANTHER" id="PTHR42872">
    <property type="entry name" value="PROTEIN-GLUTAMATE METHYLESTERASE/PROTEIN-GLUTAMINE GLUTAMINASE"/>
    <property type="match status" value="1"/>
</dbReference>
<evidence type="ECO:0000259" key="8">
    <source>
        <dbReference type="PROSITE" id="PS50110"/>
    </source>
</evidence>
<dbReference type="HAMAP" id="MF_00099">
    <property type="entry name" value="CheB_chemtxs"/>
    <property type="match status" value="1"/>
</dbReference>
<evidence type="ECO:0000256" key="3">
    <source>
        <dbReference type="ARBA" id="ARBA00022801"/>
    </source>
</evidence>
<dbReference type="InterPro" id="IPR011006">
    <property type="entry name" value="CheY-like_superfamily"/>
</dbReference>
<reference evidence="10 11" key="2">
    <citation type="journal article" date="2021" name="Int. J. Syst. Evol. Microbiol.">
        <title>Isolation and Polyphasic Characterization of Desulfuromonas versatilis sp. Nov., an Electrogenic Bacteria Capable of Versatile Metabolism Isolated from a Graphene Oxide-Reducing Enrichment Culture.</title>
        <authorList>
            <person name="Xie L."/>
            <person name="Yoshida N."/>
            <person name="Ishii S."/>
            <person name="Meng L."/>
        </authorList>
    </citation>
    <scope>NUCLEOTIDE SEQUENCE [LARGE SCALE GENOMIC DNA]</scope>
    <source>
        <strain evidence="10 11">NIT-T3</strain>
    </source>
</reference>
<feature type="domain" description="CheB-type methylesterase" evidence="9">
    <location>
        <begin position="156"/>
        <end position="345"/>
    </location>
</feature>